<comment type="caution">
    <text evidence="1">The sequence shown here is derived from an EMBL/GenBank/DDBJ whole genome shotgun (WGS) entry which is preliminary data.</text>
</comment>
<proteinExistence type="predicted"/>
<sequence length="44" mass="5052">MDYTSPCLTIRTTEVFDTWFVNLKSTQEADIRAAHSMLAELDTE</sequence>
<reference evidence="1 2" key="1">
    <citation type="submission" date="2024-01" db="EMBL/GenBank/DDBJ databases">
        <title>The diversity of rhizobia nodulating Mimosa spp. in eleven states of Brazil covering several biomes is determined by host plant, location, and edaphic factors.</title>
        <authorList>
            <person name="Rouws L."/>
            <person name="Barauna A."/>
            <person name="Beukes C."/>
            <person name="De Faria S.M."/>
            <person name="Gross E."/>
            <person name="Dos Reis Junior F.B."/>
            <person name="Simon M."/>
            <person name="Maluk M."/>
            <person name="Odee D.W."/>
            <person name="Kenicer G."/>
            <person name="Young J.P.W."/>
            <person name="Reis V.M."/>
            <person name="Zilli J."/>
            <person name="James E.K."/>
        </authorList>
    </citation>
    <scope>NUCLEOTIDE SEQUENCE [LARGE SCALE GENOMIC DNA]</scope>
    <source>
        <strain evidence="1 2">JPY167</strain>
    </source>
</reference>
<name>A0ABU9RRV5_9BURK</name>
<gene>
    <name evidence="1" type="ORF">VSR73_17185</name>
</gene>
<keyword evidence="2" id="KW-1185">Reference proteome</keyword>
<accession>A0ABU9RRV5</accession>
<evidence type="ECO:0000313" key="1">
    <source>
        <dbReference type="EMBL" id="MEM5422793.1"/>
    </source>
</evidence>
<protein>
    <submittedName>
        <fullName evidence="1">Uncharacterized protein</fullName>
    </submittedName>
</protein>
<evidence type="ECO:0000313" key="2">
    <source>
        <dbReference type="Proteomes" id="UP001489897"/>
    </source>
</evidence>
<dbReference type="Proteomes" id="UP001489897">
    <property type="component" value="Unassembled WGS sequence"/>
</dbReference>
<dbReference type="EMBL" id="JAYMRV010000005">
    <property type="protein sequence ID" value="MEM5422793.1"/>
    <property type="molecule type" value="Genomic_DNA"/>
</dbReference>
<dbReference type="RefSeq" id="WP_256095015.1">
    <property type="nucleotide sequence ID" value="NZ_JAYMRV010000005.1"/>
</dbReference>
<organism evidence="1 2">
    <name type="scientific">Paraburkholderia ferrariae</name>
    <dbReference type="NCBI Taxonomy" id="386056"/>
    <lineage>
        <taxon>Bacteria</taxon>
        <taxon>Pseudomonadati</taxon>
        <taxon>Pseudomonadota</taxon>
        <taxon>Betaproteobacteria</taxon>
        <taxon>Burkholderiales</taxon>
        <taxon>Burkholderiaceae</taxon>
        <taxon>Paraburkholderia</taxon>
    </lineage>
</organism>